<dbReference type="RefSeq" id="WP_015149058.1">
    <property type="nucleotide sequence ID" value="NC_019693.1"/>
</dbReference>
<dbReference type="PANTHER" id="PTHR34597">
    <property type="entry name" value="SLR1661 PROTEIN"/>
    <property type="match status" value="1"/>
</dbReference>
<dbReference type="InterPro" id="IPR013686">
    <property type="entry name" value="Polypept-transport_assoc_ShlB"/>
</dbReference>
<evidence type="ECO:0000256" key="2">
    <source>
        <dbReference type="ARBA" id="ARBA00022692"/>
    </source>
</evidence>
<dbReference type="OrthoDB" id="435952at2"/>
<evidence type="ECO:0000256" key="1">
    <source>
        <dbReference type="ARBA" id="ARBA00022452"/>
    </source>
</evidence>
<dbReference type="Gene3D" id="3.10.20.310">
    <property type="entry name" value="membrane protein fhac"/>
    <property type="match status" value="1"/>
</dbReference>
<dbReference type="InterPro" id="IPR011050">
    <property type="entry name" value="Pectin_lyase_fold/virulence"/>
</dbReference>
<dbReference type="Gene3D" id="2.40.160.50">
    <property type="entry name" value="membrane protein fhac: a member of the omp85/tpsb transporter family"/>
    <property type="match status" value="1"/>
</dbReference>
<keyword evidence="3" id="KW-0998">Cell outer membrane</keyword>
<sequence length="1440" mass="150650">MGHRQRSQISGSSLTGKLAILSIALCLFPPIAVAQIVPDATLPVNSIVTPDGDALIIEGGTSSGFNLFHSFQEFSIPTDTAAFFNNDPTIANIFTRITGISVSNIDGVLATTGTANLFLLNPNGIVFGPNAQLSIGGSFLATTADRFTFADRTQFGADVQTPPQLTISTPIGLQYGSNPGDIAVGGAELQISPGETLTLAGGNVFLEGAALLAESGRIELSSAIAGELSLIPLQQPSETASTVTYGDIQLSQGSAIDTSGEAGGDIQLQGRRIELRDGSLLQTTTLGEAPGGNLTIRAAESLKLSGNDLAGFPSGLLAETAGAGDGGNIGIVARRVVFQDGGQASASALAGSTGNGGNVRVNALEFIEISGSTGAIADPMTGEEFGLKSGLFTEAQGAGNGGNIEINSPRITLRDGAQVSAVTIGAGNGGNIAIAATTVELVGISGILVNADIGSSGDGGDIAIATNQAIVRDGAQIASTTFGEGDAGDIRLNASELLQVSGTTADFFGGIFAEVAQESTGNGGNITLESDRLLVDNGASISTSTTGQGQGGILTIYSQSLTVRGGQIAAATVGEFPGGSISIVSDSVELSGTTPDGFPSGIFTQTLGSGNAGDLTISSSQLTIRDGAKLSVSGEATGNAGSLTVNSDALELQNAAILTGETVSGQGGNIGINADTIILRGNSNISTTAGTQDNPGNGGNITIDTEAIAGLENSNISANAFNGSGGAIAIATDVILGLEAKTREQLESELGEDLTQFDPNTLSTNDITAISRTDPSLSGTIGINTPDVDPSKGFVELPDETVDVARLINDTVCRLGQGSEFVQTGRGGLPPSPTDPLTTNEVWEDWRLPGISEEGQTQENNINRSLPQGDRMIEARDWQMKENGDLALIAPPLASEVAIGEAIATGCVPLQAKMRSPSGDILAIAAFPDKPSSQTVQVQQFEAIGSTVFTPEQLAAVTQPFLQDPLTFDRLLNARSAIAQLYLDAGYLTSGAYIPPQIVQNGVVTIQVVEGQLENIAVRTNGRLNESYIQQRLERIISEPVHPERVLTALQLLQLDENIETISAELSPGVRPGTNLLTVTVKEKPLLGTQLSVDNNRAPSVGSFRQTVQTNFSNLLGLGDVATVAYTHTDGSNTWDVVYGVPVNARNGMLSFYYGRGDSKIVEAPFDELEIEADSQVYEIAYRQPFQSIQKKARENGEDEYVFQEFALGLTASRRNSQTSLLGVDFPLSPGANDAGETRISALRFFQEWTQRQDRQVFAARSQLSLGVGWFDATVNESEPDSRFLAWRGQAQWVRRVTDNTLLLMRGDLQLSPNALLPFEQFGLGGQDRIRGYRQDALLTDNGALASVELRLPIPVVSQRGRLVQIAPFLDAGVGWNSDDRPNPEQNALLSAGVGLRMQFGNRLTARVDWGIPLVNLDSRAKTWQENGIYFTIVSDLFSN</sequence>
<keyword evidence="6" id="KW-1185">Reference proteome</keyword>
<dbReference type="InterPro" id="IPR012334">
    <property type="entry name" value="Pectin_lyas_fold"/>
</dbReference>
<dbReference type="STRING" id="56110.Oscil6304_2818"/>
<dbReference type="eggNOG" id="COG2831">
    <property type="taxonomic scope" value="Bacteria"/>
</dbReference>
<dbReference type="InterPro" id="IPR005565">
    <property type="entry name" value="Hemolysn_activator_HlyB_C"/>
</dbReference>
<keyword evidence="2" id="KW-0812">Transmembrane</keyword>
<dbReference type="NCBIfam" id="TIGR01901">
    <property type="entry name" value="adhes_NPXG"/>
    <property type="match status" value="1"/>
</dbReference>
<feature type="domain" description="Filamentous haemagglutinin FhaB/tRNA nuclease CdiA-like TPS" evidence="4">
    <location>
        <begin position="39"/>
        <end position="150"/>
    </location>
</feature>
<dbReference type="KEGG" id="oac:Oscil6304_2818"/>
<dbReference type="EMBL" id="CP003607">
    <property type="protein sequence ID" value="AFY82420.1"/>
    <property type="molecule type" value="Genomic_DNA"/>
</dbReference>
<dbReference type="SMART" id="SM00912">
    <property type="entry name" value="Haemagg_act"/>
    <property type="match status" value="1"/>
</dbReference>
<dbReference type="SUPFAM" id="SSF51126">
    <property type="entry name" value="Pectin lyase-like"/>
    <property type="match status" value="3"/>
</dbReference>
<evidence type="ECO:0000313" key="5">
    <source>
        <dbReference type="EMBL" id="AFY82420.1"/>
    </source>
</evidence>
<evidence type="ECO:0000259" key="4">
    <source>
        <dbReference type="SMART" id="SM00912"/>
    </source>
</evidence>
<keyword evidence="1" id="KW-1134">Transmembrane beta strand</keyword>
<dbReference type="HOGENOM" id="CLU_254909_0_0_3"/>
<dbReference type="PANTHER" id="PTHR34597:SF3">
    <property type="entry name" value="OUTER MEMBRANE TRANSPORTER CDIB"/>
    <property type="match status" value="1"/>
</dbReference>
<evidence type="ECO:0000313" key="6">
    <source>
        <dbReference type="Proteomes" id="UP000010367"/>
    </source>
</evidence>
<dbReference type="PATRIC" id="fig|56110.3.peg.3353"/>
<accession>K9TIP7</accession>
<dbReference type="Pfam" id="PF03865">
    <property type="entry name" value="ShlB"/>
    <property type="match status" value="1"/>
</dbReference>
<dbReference type="eggNOG" id="COG3210">
    <property type="taxonomic scope" value="Bacteria"/>
</dbReference>
<proteinExistence type="predicted"/>
<dbReference type="InterPro" id="IPR008638">
    <property type="entry name" value="FhaB/CdiA-like_TPS"/>
</dbReference>
<name>K9TIP7_9CYAN</name>
<dbReference type="GO" id="GO:0008320">
    <property type="term" value="F:protein transmembrane transporter activity"/>
    <property type="evidence" value="ECO:0007669"/>
    <property type="project" value="TreeGrafter"/>
</dbReference>
<evidence type="ECO:0000256" key="3">
    <source>
        <dbReference type="ARBA" id="ARBA00023237"/>
    </source>
</evidence>
<organism evidence="5 6">
    <name type="scientific">Oscillatoria acuminata PCC 6304</name>
    <dbReference type="NCBI Taxonomy" id="56110"/>
    <lineage>
        <taxon>Bacteria</taxon>
        <taxon>Bacillati</taxon>
        <taxon>Cyanobacteriota</taxon>
        <taxon>Cyanophyceae</taxon>
        <taxon>Oscillatoriophycideae</taxon>
        <taxon>Oscillatoriales</taxon>
        <taxon>Oscillatoriaceae</taxon>
        <taxon>Oscillatoria</taxon>
    </lineage>
</organism>
<dbReference type="InterPro" id="IPR051544">
    <property type="entry name" value="TPS_OM_transporter"/>
</dbReference>
<protein>
    <submittedName>
        <fullName evidence="5">Filamentous hemagglutinin family N-terminal domain protein</fullName>
    </submittedName>
</protein>
<gene>
    <name evidence="5" type="ORF">Oscil6304_2818</name>
</gene>
<dbReference type="GO" id="GO:0098046">
    <property type="term" value="C:type V protein secretion system complex"/>
    <property type="evidence" value="ECO:0007669"/>
    <property type="project" value="TreeGrafter"/>
</dbReference>
<dbReference type="GO" id="GO:0046819">
    <property type="term" value="P:protein secretion by the type V secretion system"/>
    <property type="evidence" value="ECO:0007669"/>
    <property type="project" value="TreeGrafter"/>
</dbReference>
<dbReference type="Pfam" id="PF05860">
    <property type="entry name" value="TPS"/>
    <property type="match status" value="1"/>
</dbReference>
<keyword evidence="1" id="KW-0472">Membrane</keyword>
<dbReference type="Proteomes" id="UP000010367">
    <property type="component" value="Chromosome"/>
</dbReference>
<dbReference type="Pfam" id="PF08479">
    <property type="entry name" value="POTRA_2"/>
    <property type="match status" value="1"/>
</dbReference>
<dbReference type="InParanoid" id="K9TIP7"/>
<dbReference type="Gene3D" id="2.160.20.10">
    <property type="entry name" value="Single-stranded right-handed beta-helix, Pectin lyase-like"/>
    <property type="match status" value="2"/>
</dbReference>
<reference evidence="5 6" key="1">
    <citation type="submission" date="2012-06" db="EMBL/GenBank/DDBJ databases">
        <title>Finished chromosome of genome of Oscillatoria acuminata PCC 6304.</title>
        <authorList>
            <consortium name="US DOE Joint Genome Institute"/>
            <person name="Gugger M."/>
            <person name="Coursin T."/>
            <person name="Rippka R."/>
            <person name="Tandeau De Marsac N."/>
            <person name="Huntemann M."/>
            <person name="Wei C.-L."/>
            <person name="Han J."/>
            <person name="Detter J.C."/>
            <person name="Han C."/>
            <person name="Tapia R."/>
            <person name="Davenport K."/>
            <person name="Daligault H."/>
            <person name="Erkkila T."/>
            <person name="Gu W."/>
            <person name="Munk A.C.C."/>
            <person name="Teshima H."/>
            <person name="Xu Y."/>
            <person name="Chain P."/>
            <person name="Chen A."/>
            <person name="Krypides N."/>
            <person name="Mavromatis K."/>
            <person name="Markowitz V."/>
            <person name="Szeto E."/>
            <person name="Ivanova N."/>
            <person name="Mikhailova N."/>
            <person name="Ovchinnikova G."/>
            <person name="Pagani I."/>
            <person name="Pati A."/>
            <person name="Goodwin L."/>
            <person name="Peters L."/>
            <person name="Pitluck S."/>
            <person name="Woyke T."/>
            <person name="Kerfeld C."/>
        </authorList>
    </citation>
    <scope>NUCLEOTIDE SEQUENCE [LARGE SCALE GENOMIC DNA]</scope>
    <source>
        <strain evidence="5 6">PCC 6304</strain>
    </source>
</reference>